<evidence type="ECO:0000313" key="18">
    <source>
        <dbReference type="Proteomes" id="UP000291819"/>
    </source>
</evidence>
<gene>
    <name evidence="17" type="ORF">EYS08_18430</name>
</gene>
<evidence type="ECO:0000256" key="6">
    <source>
        <dbReference type="ARBA" id="ARBA00022729"/>
    </source>
</evidence>
<evidence type="ECO:0000256" key="14">
    <source>
        <dbReference type="SAM" id="SignalP"/>
    </source>
</evidence>
<accession>A0A4Q9H973</accession>
<organism evidence="17 18">
    <name type="scientific">Pedobacter kyonggii</name>
    <dbReference type="NCBI Taxonomy" id="1926871"/>
    <lineage>
        <taxon>Bacteria</taxon>
        <taxon>Pseudomonadati</taxon>
        <taxon>Bacteroidota</taxon>
        <taxon>Sphingobacteriia</taxon>
        <taxon>Sphingobacteriales</taxon>
        <taxon>Sphingobacteriaceae</taxon>
        <taxon>Pedobacter</taxon>
    </lineage>
</organism>
<evidence type="ECO:0000256" key="13">
    <source>
        <dbReference type="RuleBase" id="RU003357"/>
    </source>
</evidence>
<dbReference type="GO" id="GO:0015344">
    <property type="term" value="F:siderophore uptake transmembrane transporter activity"/>
    <property type="evidence" value="ECO:0007669"/>
    <property type="project" value="TreeGrafter"/>
</dbReference>
<dbReference type="InterPro" id="IPR012910">
    <property type="entry name" value="Plug_dom"/>
</dbReference>
<feature type="domain" description="TonB-dependent receptor-like beta-barrel" evidence="15">
    <location>
        <begin position="248"/>
        <end position="711"/>
    </location>
</feature>
<evidence type="ECO:0000256" key="10">
    <source>
        <dbReference type="ARBA" id="ARBA00023136"/>
    </source>
</evidence>
<reference evidence="17 18" key="1">
    <citation type="submission" date="2019-02" db="EMBL/GenBank/DDBJ databases">
        <title>Pedobacter kyonggii whole genome sequence analysis.</title>
        <authorList>
            <person name="Dahal R.H."/>
        </authorList>
    </citation>
    <scope>NUCLEOTIDE SEQUENCE [LARGE SCALE GENOMIC DNA]</scope>
    <source>
        <strain evidence="17 18">K-4-11-1</strain>
    </source>
</reference>
<dbReference type="SUPFAM" id="SSF56935">
    <property type="entry name" value="Porins"/>
    <property type="match status" value="1"/>
</dbReference>
<evidence type="ECO:0000259" key="15">
    <source>
        <dbReference type="Pfam" id="PF00593"/>
    </source>
</evidence>
<keyword evidence="8" id="KW-0406">Ion transport</keyword>
<feature type="signal peptide" evidence="14">
    <location>
        <begin position="1"/>
        <end position="20"/>
    </location>
</feature>
<evidence type="ECO:0000256" key="5">
    <source>
        <dbReference type="ARBA" id="ARBA00022692"/>
    </source>
</evidence>
<dbReference type="InterPro" id="IPR039426">
    <property type="entry name" value="TonB-dep_rcpt-like"/>
</dbReference>
<keyword evidence="6 14" id="KW-0732">Signal</keyword>
<dbReference type="InterPro" id="IPR000531">
    <property type="entry name" value="Beta-barrel_TonB"/>
</dbReference>
<dbReference type="EMBL" id="SIXF01000022">
    <property type="protein sequence ID" value="TBO40494.1"/>
    <property type="molecule type" value="Genomic_DNA"/>
</dbReference>
<evidence type="ECO:0000256" key="7">
    <source>
        <dbReference type="ARBA" id="ARBA00023004"/>
    </source>
</evidence>
<sequence length="751" mass="83985">MNKKFYLILFLLISIQQVYAQHEKRSRSVQDSTAKVRQLNEVRIDGQKAIKLQKDTLSNSLRIQIPLLQLPQNIISISSALIQQQGGLQLKDMARNASGVYFGYNSSPFDNSASIKVRGFNAATTINGMPNRLVLGATLDDEAIIENLEFIKGPAGFISALGEPGGTLNIVTKSPKEKLLNVQVTGGNYNLFRATADIGSALKSKGFSYRLNTAFQHQNSYLNYMKTTKYVIAPVLQYNFSPRTYLIAEYNYIRGEVKNGSSINKLRQDKDVLQDPISLNFSAGIGLPLSVSQTHTFRFNAVHRFNDNWQITSQSNFVKAPANQWYMVSANNRTSISFNDQGKTNRIASNSNILGETYNTNLFLSGKFKTGSLKHILLIGSDYTTGKDSLSTYYGSSSFAFERSNPNFYVDPNTVSVTKRSIRQENHIHYSAAYVYDNVTLDNFLLTIGARYTDYRNRNILTTTKGPRTPDYYKQHAFSPRAALSFMPDSTSSIYFLFDQSFVPKTGQVVTATIDGPQNGQKTVTESKSVDPELGNNFELGIKKNWFKGRLLTTINGFHTVKRNVAARDFRSYAASAGAIAYYLQLGEVVSNGFEVDVIGNITDRLSLIMNYTYVDAKISKDNNLTPTADDPSIVGQKMPDVPQQVFNTWLQYSIPLNGYNKISISAGQTTITKLSAISQKDTYLPNYTKFDAGLSFSNPKYIFRLIADNLTNKRYMASGDITTDFPYPGNNYFFIEGEPFTVRLSLSVKF</sequence>
<keyword evidence="2 12" id="KW-0813">Transport</keyword>
<comment type="caution">
    <text evidence="17">The sequence shown here is derived from an EMBL/GenBank/DDBJ whole genome shotgun (WGS) entry which is preliminary data.</text>
</comment>
<dbReference type="CDD" id="cd01347">
    <property type="entry name" value="ligand_gated_channel"/>
    <property type="match status" value="1"/>
</dbReference>
<evidence type="ECO:0000256" key="3">
    <source>
        <dbReference type="ARBA" id="ARBA00022452"/>
    </source>
</evidence>
<keyword evidence="11 12" id="KW-0998">Cell outer membrane</keyword>
<dbReference type="OrthoDB" id="9775095at2"/>
<dbReference type="InterPro" id="IPR037066">
    <property type="entry name" value="Plug_dom_sf"/>
</dbReference>
<dbReference type="InterPro" id="IPR036942">
    <property type="entry name" value="Beta-barrel_TonB_sf"/>
</dbReference>
<dbReference type="Pfam" id="PF00593">
    <property type="entry name" value="TonB_dep_Rec_b-barrel"/>
    <property type="match status" value="1"/>
</dbReference>
<evidence type="ECO:0000313" key="17">
    <source>
        <dbReference type="EMBL" id="TBO40494.1"/>
    </source>
</evidence>
<keyword evidence="5 12" id="KW-0812">Transmembrane</keyword>
<name>A0A4Q9H973_9SPHI</name>
<dbReference type="GO" id="GO:0009279">
    <property type="term" value="C:cell outer membrane"/>
    <property type="evidence" value="ECO:0007669"/>
    <property type="project" value="UniProtKB-SubCell"/>
</dbReference>
<evidence type="ECO:0000256" key="2">
    <source>
        <dbReference type="ARBA" id="ARBA00022448"/>
    </source>
</evidence>
<evidence type="ECO:0000256" key="12">
    <source>
        <dbReference type="PROSITE-ProRule" id="PRU01360"/>
    </source>
</evidence>
<keyword evidence="7" id="KW-0408">Iron</keyword>
<evidence type="ECO:0000256" key="1">
    <source>
        <dbReference type="ARBA" id="ARBA00004571"/>
    </source>
</evidence>
<evidence type="ECO:0000256" key="9">
    <source>
        <dbReference type="ARBA" id="ARBA00023077"/>
    </source>
</evidence>
<keyword evidence="9 13" id="KW-0798">TonB box</keyword>
<dbReference type="PANTHER" id="PTHR32552">
    <property type="entry name" value="FERRICHROME IRON RECEPTOR-RELATED"/>
    <property type="match status" value="1"/>
</dbReference>
<keyword evidence="10 12" id="KW-0472">Membrane</keyword>
<dbReference type="PROSITE" id="PS52016">
    <property type="entry name" value="TONB_DEPENDENT_REC_3"/>
    <property type="match status" value="1"/>
</dbReference>
<proteinExistence type="inferred from homology"/>
<dbReference type="Proteomes" id="UP000291819">
    <property type="component" value="Unassembled WGS sequence"/>
</dbReference>
<dbReference type="Gene3D" id="2.40.170.20">
    <property type="entry name" value="TonB-dependent receptor, beta-barrel domain"/>
    <property type="match status" value="1"/>
</dbReference>
<keyword evidence="4" id="KW-0410">Iron transport</keyword>
<evidence type="ECO:0000256" key="11">
    <source>
        <dbReference type="ARBA" id="ARBA00023237"/>
    </source>
</evidence>
<feature type="chain" id="PRO_5020318890" evidence="14">
    <location>
        <begin position="21"/>
        <end position="751"/>
    </location>
</feature>
<keyword evidence="18" id="KW-1185">Reference proteome</keyword>
<keyword evidence="17" id="KW-0675">Receptor</keyword>
<dbReference type="RefSeq" id="WP_131031495.1">
    <property type="nucleotide sequence ID" value="NZ_SIXF01000022.1"/>
</dbReference>
<comment type="similarity">
    <text evidence="12 13">Belongs to the TonB-dependent receptor family.</text>
</comment>
<feature type="domain" description="TonB-dependent receptor plug" evidence="16">
    <location>
        <begin position="68"/>
        <end position="167"/>
    </location>
</feature>
<dbReference type="AlphaFoldDB" id="A0A4Q9H973"/>
<keyword evidence="3 12" id="KW-1134">Transmembrane beta strand</keyword>
<dbReference type="PANTHER" id="PTHR32552:SF68">
    <property type="entry name" value="FERRICHROME OUTER MEMBRANE TRANSPORTER_PHAGE RECEPTOR"/>
    <property type="match status" value="1"/>
</dbReference>
<evidence type="ECO:0000259" key="16">
    <source>
        <dbReference type="Pfam" id="PF07715"/>
    </source>
</evidence>
<comment type="subcellular location">
    <subcellularLocation>
        <location evidence="1 12">Cell outer membrane</location>
        <topology evidence="1 12">Multi-pass membrane protein</topology>
    </subcellularLocation>
</comment>
<protein>
    <submittedName>
        <fullName evidence="17">TonB-dependent receptor</fullName>
    </submittedName>
</protein>
<dbReference type="Gene3D" id="2.170.130.10">
    <property type="entry name" value="TonB-dependent receptor, plug domain"/>
    <property type="match status" value="1"/>
</dbReference>
<evidence type="ECO:0000256" key="8">
    <source>
        <dbReference type="ARBA" id="ARBA00023065"/>
    </source>
</evidence>
<evidence type="ECO:0000256" key="4">
    <source>
        <dbReference type="ARBA" id="ARBA00022496"/>
    </source>
</evidence>
<dbReference type="Pfam" id="PF07715">
    <property type="entry name" value="Plug"/>
    <property type="match status" value="1"/>
</dbReference>